<dbReference type="SUPFAM" id="SSF54160">
    <property type="entry name" value="Chromo domain-like"/>
    <property type="match status" value="1"/>
</dbReference>
<dbReference type="PROSITE" id="PS50013">
    <property type="entry name" value="CHROMO_2"/>
    <property type="match status" value="1"/>
</dbReference>
<dbReference type="InterPro" id="IPR000953">
    <property type="entry name" value="Chromo/chromo_shadow_dom"/>
</dbReference>
<accession>U1GE13</accession>
<dbReference type="AlphaFoldDB" id="U1GE13"/>
<organism evidence="3 4">
    <name type="scientific">Endocarpon pusillum (strain Z07020 / HMAS-L-300199)</name>
    <name type="common">Lichen-forming fungus</name>
    <dbReference type="NCBI Taxonomy" id="1263415"/>
    <lineage>
        <taxon>Eukaryota</taxon>
        <taxon>Fungi</taxon>
        <taxon>Dikarya</taxon>
        <taxon>Ascomycota</taxon>
        <taxon>Pezizomycotina</taxon>
        <taxon>Eurotiomycetes</taxon>
        <taxon>Chaetothyriomycetidae</taxon>
        <taxon>Verrucariales</taxon>
        <taxon>Verrucariaceae</taxon>
        <taxon>Endocarpon</taxon>
    </lineage>
</organism>
<reference evidence="4" key="1">
    <citation type="journal article" date="2014" name="BMC Genomics">
        <title>Genome characteristics reveal the impact of lichenization on lichen-forming fungus Endocarpon pusillum Hedwig (Verrucariales, Ascomycota).</title>
        <authorList>
            <person name="Wang Y.-Y."/>
            <person name="Liu B."/>
            <person name="Zhang X.-Y."/>
            <person name="Zhou Q.-M."/>
            <person name="Zhang T."/>
            <person name="Li H."/>
            <person name="Yu Y.-F."/>
            <person name="Zhang X.-L."/>
            <person name="Hao X.-Y."/>
            <person name="Wang M."/>
            <person name="Wang L."/>
            <person name="Wei J.-C."/>
        </authorList>
    </citation>
    <scope>NUCLEOTIDE SEQUENCE [LARGE SCALE GENOMIC DNA]</scope>
    <source>
        <strain evidence="4">Z07020 / HMAS-L-300199</strain>
    </source>
</reference>
<comment type="subunit">
    <text evidence="1">Component of the NuA4 histone acetyltransferase complex.</text>
</comment>
<dbReference type="OMA" id="PGNARSH"/>
<evidence type="ECO:0000259" key="2">
    <source>
        <dbReference type="PROSITE" id="PS50013"/>
    </source>
</evidence>
<evidence type="ECO:0000256" key="1">
    <source>
        <dbReference type="ARBA" id="ARBA00011353"/>
    </source>
</evidence>
<feature type="domain" description="Chromo" evidence="2">
    <location>
        <begin position="52"/>
        <end position="103"/>
    </location>
</feature>
<dbReference type="EMBL" id="KE721334">
    <property type="protein sequence ID" value="ERF70323.1"/>
    <property type="molecule type" value="Genomic_DNA"/>
</dbReference>
<dbReference type="RefSeq" id="XP_007804029.1">
    <property type="nucleotide sequence ID" value="XM_007805838.1"/>
</dbReference>
<dbReference type="HOGENOM" id="CLU_000384_31_4_1"/>
<sequence>MVGHSYKLELPSSYRISLVLHADRLRKADNNPLSGQIPTPPPAVEVDRDLEWEVERILSSRISRGRLEYKIQWQGWDPDDTWYPAGNLRNAPLALQAYYNAYP</sequence>
<evidence type="ECO:0000313" key="4">
    <source>
        <dbReference type="Proteomes" id="UP000019373"/>
    </source>
</evidence>
<dbReference type="InterPro" id="IPR023780">
    <property type="entry name" value="Chromo_domain"/>
</dbReference>
<dbReference type="Pfam" id="PF00385">
    <property type="entry name" value="Chromo"/>
    <property type="match status" value="1"/>
</dbReference>
<dbReference type="Proteomes" id="UP000019373">
    <property type="component" value="Unassembled WGS sequence"/>
</dbReference>
<dbReference type="InterPro" id="IPR016197">
    <property type="entry name" value="Chromo-like_dom_sf"/>
</dbReference>
<proteinExistence type="predicted"/>
<gene>
    <name evidence="3" type="ORF">EPUS_09327</name>
</gene>
<dbReference type="GO" id="GO:0006338">
    <property type="term" value="P:chromatin remodeling"/>
    <property type="evidence" value="ECO:0007669"/>
    <property type="project" value="UniProtKB-ARBA"/>
</dbReference>
<dbReference type="GeneID" id="19244152"/>
<name>U1GE13_ENDPU</name>
<evidence type="ECO:0000313" key="3">
    <source>
        <dbReference type="EMBL" id="ERF70323.1"/>
    </source>
</evidence>
<keyword evidence="4" id="KW-1185">Reference proteome</keyword>
<dbReference type="Gene3D" id="2.40.50.40">
    <property type="match status" value="1"/>
</dbReference>
<dbReference type="CDD" id="cd00024">
    <property type="entry name" value="CD_CSD"/>
    <property type="match status" value="1"/>
</dbReference>
<dbReference type="SMART" id="SM00298">
    <property type="entry name" value="CHROMO"/>
    <property type="match status" value="1"/>
</dbReference>
<dbReference type="OrthoDB" id="4177918at2759"/>
<protein>
    <recommendedName>
        <fullName evidence="2">Chromo domain-containing protein</fullName>
    </recommendedName>
</protein>